<reference evidence="1" key="1">
    <citation type="journal article" date="2021" name="Genome Biol. Evol.">
        <title>A High-Quality Reference Genome for a Parasitic Bivalve with Doubly Uniparental Inheritance (Bivalvia: Unionida).</title>
        <authorList>
            <person name="Smith C.H."/>
        </authorList>
    </citation>
    <scope>NUCLEOTIDE SEQUENCE</scope>
    <source>
        <strain evidence="1">CHS0354</strain>
    </source>
</reference>
<proteinExistence type="predicted"/>
<evidence type="ECO:0000313" key="2">
    <source>
        <dbReference type="Proteomes" id="UP001195483"/>
    </source>
</evidence>
<reference evidence="1" key="2">
    <citation type="journal article" date="2021" name="Genome Biol. Evol.">
        <title>Developing a high-quality reference genome for a parasitic bivalve with doubly uniparental inheritance (Bivalvia: Unionida).</title>
        <authorList>
            <person name="Smith C.H."/>
        </authorList>
    </citation>
    <scope>NUCLEOTIDE SEQUENCE</scope>
    <source>
        <strain evidence="1">CHS0354</strain>
        <tissue evidence="1">Mantle</tissue>
    </source>
</reference>
<protein>
    <submittedName>
        <fullName evidence="1">Uncharacterized protein</fullName>
    </submittedName>
</protein>
<dbReference type="Gene3D" id="1.10.1410.40">
    <property type="match status" value="1"/>
</dbReference>
<sequence length="177" mass="20724">MSIPGASDATKYVVAKWVDDNQVHISRFDDQYIVWRMCTKAFEKYYMDIARETTGRQYIMMACRIVKAFMSKQKKIANCTLSTFVLSYVLKNIAFYCFFSRYVSRVKDDLDSFLRFLNSCVEEEQLPQLFIRKTFSSSEFFSSCSEGTRFDLIRKVAPESLVIARRDMMLVLIFLDG</sequence>
<name>A0AAE0SV74_9BIVA</name>
<dbReference type="AlphaFoldDB" id="A0AAE0SV74"/>
<reference evidence="1" key="3">
    <citation type="submission" date="2023-05" db="EMBL/GenBank/DDBJ databases">
        <authorList>
            <person name="Smith C.H."/>
        </authorList>
    </citation>
    <scope>NUCLEOTIDE SEQUENCE</scope>
    <source>
        <strain evidence="1">CHS0354</strain>
        <tissue evidence="1">Mantle</tissue>
    </source>
</reference>
<dbReference type="Proteomes" id="UP001195483">
    <property type="component" value="Unassembled WGS sequence"/>
</dbReference>
<gene>
    <name evidence="1" type="ORF">CHS0354_024369</name>
</gene>
<accession>A0AAE0SV74</accession>
<feature type="non-terminal residue" evidence="1">
    <location>
        <position position="177"/>
    </location>
</feature>
<comment type="caution">
    <text evidence="1">The sequence shown here is derived from an EMBL/GenBank/DDBJ whole genome shotgun (WGS) entry which is preliminary data.</text>
</comment>
<dbReference type="EMBL" id="JAEAOA010001447">
    <property type="protein sequence ID" value="KAK3598647.1"/>
    <property type="molecule type" value="Genomic_DNA"/>
</dbReference>
<keyword evidence="2" id="KW-1185">Reference proteome</keyword>
<organism evidence="1 2">
    <name type="scientific">Potamilus streckersoni</name>
    <dbReference type="NCBI Taxonomy" id="2493646"/>
    <lineage>
        <taxon>Eukaryota</taxon>
        <taxon>Metazoa</taxon>
        <taxon>Spiralia</taxon>
        <taxon>Lophotrochozoa</taxon>
        <taxon>Mollusca</taxon>
        <taxon>Bivalvia</taxon>
        <taxon>Autobranchia</taxon>
        <taxon>Heteroconchia</taxon>
        <taxon>Palaeoheterodonta</taxon>
        <taxon>Unionida</taxon>
        <taxon>Unionoidea</taxon>
        <taxon>Unionidae</taxon>
        <taxon>Ambleminae</taxon>
        <taxon>Lampsilini</taxon>
        <taxon>Potamilus</taxon>
    </lineage>
</organism>
<evidence type="ECO:0000313" key="1">
    <source>
        <dbReference type="EMBL" id="KAK3598647.1"/>
    </source>
</evidence>